<comment type="caution">
    <text evidence="1">The sequence shown here is derived from an EMBL/GenBank/DDBJ whole genome shotgun (WGS) entry which is preliminary data.</text>
</comment>
<protein>
    <submittedName>
        <fullName evidence="1">Uncharacterized protein</fullName>
    </submittedName>
</protein>
<sequence>MSKVTSDKKLCADLERHLNQKMAKYLAEICDEVMIEHPRADPIAVARTLAVALSSVDVIALTKTITSKSVMTERASA</sequence>
<proteinExistence type="predicted"/>
<gene>
    <name evidence="1" type="ORF">WIX40_00420</name>
</gene>
<accession>A0ABD5JRT4</accession>
<organism evidence="1 2">
    <name type="scientific">Ochrobactrum teleogrylli</name>
    <dbReference type="NCBI Taxonomy" id="2479765"/>
    <lineage>
        <taxon>Bacteria</taxon>
        <taxon>Pseudomonadati</taxon>
        <taxon>Pseudomonadota</taxon>
        <taxon>Alphaproteobacteria</taxon>
        <taxon>Hyphomicrobiales</taxon>
        <taxon>Brucellaceae</taxon>
        <taxon>Brucella/Ochrobactrum group</taxon>
        <taxon>Ochrobactrum</taxon>
    </lineage>
</organism>
<evidence type="ECO:0000313" key="2">
    <source>
        <dbReference type="Proteomes" id="UP001362311"/>
    </source>
</evidence>
<reference evidence="1 2" key="1">
    <citation type="submission" date="2024-03" db="EMBL/GenBank/DDBJ databases">
        <title>Reference genomes for the five species model microbial community.</title>
        <authorList>
            <person name="Padfield D."/>
        </authorList>
    </citation>
    <scope>NUCLEOTIDE SEQUENCE [LARGE SCALE GENOMIC DNA]</scope>
    <source>
        <strain evidence="1 2">AB1</strain>
    </source>
</reference>
<name>A0ABD5JRT4_9HYPH</name>
<dbReference type="Proteomes" id="UP001362311">
    <property type="component" value="Unassembled WGS sequence"/>
</dbReference>
<dbReference type="AlphaFoldDB" id="A0ABD5JRT4"/>
<evidence type="ECO:0000313" key="1">
    <source>
        <dbReference type="EMBL" id="MEJ5898577.1"/>
    </source>
</evidence>
<dbReference type="RefSeq" id="WP_339437917.1">
    <property type="nucleotide sequence ID" value="NZ_JBBHKQ010000001.1"/>
</dbReference>
<dbReference type="EMBL" id="JBBHKQ010000001">
    <property type="protein sequence ID" value="MEJ5898577.1"/>
    <property type="molecule type" value="Genomic_DNA"/>
</dbReference>